<accession>A0ABV0XKB1</accession>
<protein>
    <recommendedName>
        <fullName evidence="2">FERM N-terminal domain-containing protein</fullName>
    </recommendedName>
</protein>
<evidence type="ECO:0000313" key="4">
    <source>
        <dbReference type="Proteomes" id="UP001469553"/>
    </source>
</evidence>
<dbReference type="Pfam" id="PF09379">
    <property type="entry name" value="FERM_N"/>
    <property type="match status" value="1"/>
</dbReference>
<name>A0ABV0XKB1_9TELE</name>
<keyword evidence="1" id="KW-1133">Transmembrane helix</keyword>
<keyword evidence="1" id="KW-0472">Membrane</keyword>
<evidence type="ECO:0000259" key="2">
    <source>
        <dbReference type="Pfam" id="PF09379"/>
    </source>
</evidence>
<feature type="domain" description="FERM N-terminal" evidence="2">
    <location>
        <begin position="58"/>
        <end position="90"/>
    </location>
</feature>
<evidence type="ECO:0000313" key="3">
    <source>
        <dbReference type="EMBL" id="MEQ2281916.1"/>
    </source>
</evidence>
<dbReference type="Gene3D" id="3.10.20.90">
    <property type="entry name" value="Phosphatidylinositol 3-kinase Catalytic Subunit, Chain A, domain 1"/>
    <property type="match status" value="1"/>
</dbReference>
<gene>
    <name evidence="3" type="ORF">AMECASPLE_035226</name>
</gene>
<organism evidence="3 4">
    <name type="scientific">Ameca splendens</name>
    <dbReference type="NCBI Taxonomy" id="208324"/>
    <lineage>
        <taxon>Eukaryota</taxon>
        <taxon>Metazoa</taxon>
        <taxon>Chordata</taxon>
        <taxon>Craniata</taxon>
        <taxon>Vertebrata</taxon>
        <taxon>Euteleostomi</taxon>
        <taxon>Actinopterygii</taxon>
        <taxon>Neopterygii</taxon>
        <taxon>Teleostei</taxon>
        <taxon>Neoteleostei</taxon>
        <taxon>Acanthomorphata</taxon>
        <taxon>Ovalentaria</taxon>
        <taxon>Atherinomorphae</taxon>
        <taxon>Cyprinodontiformes</taxon>
        <taxon>Goodeidae</taxon>
        <taxon>Ameca</taxon>
    </lineage>
</organism>
<feature type="transmembrane region" description="Helical" evidence="1">
    <location>
        <begin position="64"/>
        <end position="85"/>
    </location>
</feature>
<dbReference type="Proteomes" id="UP001469553">
    <property type="component" value="Unassembled WGS sequence"/>
</dbReference>
<keyword evidence="1" id="KW-0812">Transmembrane</keyword>
<dbReference type="InterPro" id="IPR018979">
    <property type="entry name" value="FERM_N"/>
</dbReference>
<feature type="transmembrane region" description="Helical" evidence="1">
    <location>
        <begin position="33"/>
        <end position="52"/>
    </location>
</feature>
<dbReference type="EMBL" id="JAHRIP010005179">
    <property type="protein sequence ID" value="MEQ2281916.1"/>
    <property type="molecule type" value="Genomic_DNA"/>
</dbReference>
<reference evidence="3 4" key="1">
    <citation type="submission" date="2021-06" db="EMBL/GenBank/DDBJ databases">
        <authorList>
            <person name="Palmer J.M."/>
        </authorList>
    </citation>
    <scope>NUCLEOTIDE SEQUENCE [LARGE SCALE GENOMIC DNA]</scope>
    <source>
        <strain evidence="3 4">AS_MEX2019</strain>
        <tissue evidence="3">Muscle</tissue>
    </source>
</reference>
<dbReference type="SUPFAM" id="SSF54236">
    <property type="entry name" value="Ubiquitin-like"/>
    <property type="match status" value="1"/>
</dbReference>
<dbReference type="InterPro" id="IPR029071">
    <property type="entry name" value="Ubiquitin-like_domsf"/>
</dbReference>
<keyword evidence="4" id="KW-1185">Reference proteome</keyword>
<proteinExistence type="predicted"/>
<sequence>MTMMCFHGNWDEFYGEVLLLDGRRMTLTSEQGIKVSVHLLFCSLVVVLFLQISVPHRSSKAAAIFQLVFSHLNLIEVQFFGLRFCDDKQHSVRLNKDGEVRCVSRCVFDKAQVYARACGHTCVQVGEYR</sequence>
<comment type="caution">
    <text evidence="3">The sequence shown here is derived from an EMBL/GenBank/DDBJ whole genome shotgun (WGS) entry which is preliminary data.</text>
</comment>
<evidence type="ECO:0000256" key="1">
    <source>
        <dbReference type="SAM" id="Phobius"/>
    </source>
</evidence>